<sequence>MAGVGRKSDFGKSMYDTEVDVENRLDTTDPLVDENIPYEKRVKNLMDRGMTRKQAEEWIEHAREDVKAREKRKEDIIYEQSAYRKQIGDLKYCTPIDESCVPTENYEKKEYKKM</sequence>
<dbReference type="AlphaFoldDB" id="A0AAP2RDJ1"/>
<name>A0AAP2RDJ1_9EURY</name>
<accession>A0AAP2RDJ1</accession>
<dbReference type="EMBL" id="PGCK01000003">
    <property type="protein sequence ID" value="MCD1294257.1"/>
    <property type="molecule type" value="Genomic_DNA"/>
</dbReference>
<protein>
    <submittedName>
        <fullName evidence="1">Uncharacterized protein</fullName>
    </submittedName>
</protein>
<proteinExistence type="predicted"/>
<comment type="caution">
    <text evidence="1">The sequence shown here is derived from an EMBL/GenBank/DDBJ whole genome shotgun (WGS) entry which is preliminary data.</text>
</comment>
<dbReference type="RefSeq" id="WP_230741062.1">
    <property type="nucleotide sequence ID" value="NZ_PGCK01000003.1"/>
</dbReference>
<evidence type="ECO:0000313" key="1">
    <source>
        <dbReference type="EMBL" id="MCD1294257.1"/>
    </source>
</evidence>
<organism evidence="1 2">
    <name type="scientific">Methanooceanicella nereidis</name>
    <dbReference type="NCBI Taxonomy" id="2052831"/>
    <lineage>
        <taxon>Archaea</taxon>
        <taxon>Methanobacteriati</taxon>
        <taxon>Methanobacteriota</taxon>
        <taxon>Stenosarchaea group</taxon>
        <taxon>Methanomicrobia</taxon>
        <taxon>Methanocellales</taxon>
        <taxon>Methanocellaceae</taxon>
        <taxon>Methanooceanicella</taxon>
    </lineage>
</organism>
<gene>
    <name evidence="1" type="ORF">CUJ83_04505</name>
</gene>
<reference evidence="1 2" key="1">
    <citation type="submission" date="2017-11" db="EMBL/GenBank/DDBJ databases">
        <title>Isolation and Characterization of Family Methanocellaceae Species from Potential Methane Hydrate Area Offshore Southwestern Taiwan.</title>
        <authorList>
            <person name="Zhang W.-L."/>
            <person name="Chen W.-C."/>
            <person name="Lai M.-C."/>
            <person name="Chen S.-C."/>
        </authorList>
    </citation>
    <scope>NUCLEOTIDE SEQUENCE [LARGE SCALE GENOMIC DNA]</scope>
    <source>
        <strain evidence="1 2">CWC-04</strain>
    </source>
</reference>
<evidence type="ECO:0000313" key="2">
    <source>
        <dbReference type="Proteomes" id="UP001320159"/>
    </source>
</evidence>
<dbReference type="Proteomes" id="UP001320159">
    <property type="component" value="Unassembled WGS sequence"/>
</dbReference>
<keyword evidence="2" id="KW-1185">Reference proteome</keyword>